<accession>A0A1F6D0U1</accession>
<proteinExistence type="predicted"/>
<dbReference type="AlphaFoldDB" id="A0A1F6D0U1"/>
<reference evidence="2 3" key="1">
    <citation type="journal article" date="2016" name="Nat. Commun.">
        <title>Thousands of microbial genomes shed light on interconnected biogeochemical processes in an aquifer system.</title>
        <authorList>
            <person name="Anantharaman K."/>
            <person name="Brown C.T."/>
            <person name="Hug L.A."/>
            <person name="Sharon I."/>
            <person name="Castelle C.J."/>
            <person name="Probst A.J."/>
            <person name="Thomas B.C."/>
            <person name="Singh A."/>
            <person name="Wilkins M.J."/>
            <person name="Karaoz U."/>
            <person name="Brodie E.L."/>
            <person name="Williams K.H."/>
            <person name="Hubbard S.S."/>
            <person name="Banfield J.F."/>
        </authorList>
    </citation>
    <scope>NUCLEOTIDE SEQUENCE [LARGE SCALE GENOMIC DNA]</scope>
</reference>
<feature type="chain" id="PRO_5009523642" evidence="1">
    <location>
        <begin position="22"/>
        <end position="140"/>
    </location>
</feature>
<dbReference type="EMBL" id="MFLC01000023">
    <property type="protein sequence ID" value="OGG55049.1"/>
    <property type="molecule type" value="Genomic_DNA"/>
</dbReference>
<feature type="signal peptide" evidence="1">
    <location>
        <begin position="1"/>
        <end position="21"/>
    </location>
</feature>
<evidence type="ECO:0000313" key="2">
    <source>
        <dbReference type="EMBL" id="OGG55049.1"/>
    </source>
</evidence>
<gene>
    <name evidence="2" type="ORF">A3D62_02550</name>
</gene>
<comment type="caution">
    <text evidence="2">The sequence shown here is derived from an EMBL/GenBank/DDBJ whole genome shotgun (WGS) entry which is preliminary data.</text>
</comment>
<sequence length="140" mass="15341">MTRFFAIAPTLAAILFLPACGQGGPTKHEMLTAIDQLADQLEHPTHGLWTAYKTEATFTNPKTSVSITYSGWNFWINSGDGVQIQSPWQNLVLLTEAGCRPLMNPDDGTDKAFCALLSKEKWAELLGMIHGASKKFAKSI</sequence>
<keyword evidence="1" id="KW-0732">Signal</keyword>
<evidence type="ECO:0000256" key="1">
    <source>
        <dbReference type="SAM" id="SignalP"/>
    </source>
</evidence>
<protein>
    <submittedName>
        <fullName evidence="2">Uncharacterized protein</fullName>
    </submittedName>
</protein>
<name>A0A1F6D0U1_9BACT</name>
<evidence type="ECO:0000313" key="3">
    <source>
        <dbReference type="Proteomes" id="UP000177659"/>
    </source>
</evidence>
<dbReference type="Proteomes" id="UP000177659">
    <property type="component" value="Unassembled WGS sequence"/>
</dbReference>
<organism evidence="2 3">
    <name type="scientific">Candidatus Kaiserbacteria bacterium RIFCSPHIGHO2_02_FULL_49_11</name>
    <dbReference type="NCBI Taxonomy" id="1798489"/>
    <lineage>
        <taxon>Bacteria</taxon>
        <taxon>Candidatus Kaiseribacteriota</taxon>
    </lineage>
</organism>